<evidence type="ECO:0000313" key="2">
    <source>
        <dbReference type="EMBL" id="RSU02470.1"/>
    </source>
</evidence>
<feature type="domain" description="Mga helix-turn-helix" evidence="1">
    <location>
        <begin position="85"/>
        <end position="165"/>
    </location>
</feature>
<dbReference type="RefSeq" id="WP_126832158.1">
    <property type="nucleotide sequence ID" value="NZ_NGJY01000003.1"/>
</dbReference>
<protein>
    <recommendedName>
        <fullName evidence="1">Mga helix-turn-helix domain-containing protein</fullName>
    </recommendedName>
</protein>
<sequence length="482" mass="57331">MLSFYLKNNELLNLCIASSLVLCKNNTMESLCNRFNTPYSNMRRSLANLSSLINELDDQTTIEKIHKEYVITTQKQTDPLFICDKIHNYYLEHSIKFQLVQAIICDEITHEFRLCEHLNISTTYLAALLKKINNHLSKFKVKLEKHNRNIRLGGSYQNTVFYIYQFQYKFPSRSLIERYQKYKPYKKELNFKKNMNFFLLNNIKYSSLITKKIPLFSKEEINQLDQLLNSYFSYSFEDKNINANKFLNLLYLLTSPFDEEKFNANNFLNSISYTNTSKSMFSYELLSELSNYFEPYVMDSTYLSDNIEIYTYFLSIRITLSTLLKYDFNLLFNYVCTEISEELNSPNKYQRDIDTFLTCDKTKQIFSDFSITQSEYIFYISSIREICYTLLKTDIKAKVSIYLHFHSNDHQKFLIKRRLTNIFNKNMIDFVSLPSEADLIIVNEYLNTNFSKNIFYLNDITSKQTIKKLTTLVSNIYIDKIF</sequence>
<comment type="caution">
    <text evidence="2">The sequence shown here is derived from an EMBL/GenBank/DDBJ whole genome shotgun (WGS) entry which is preliminary data.</text>
</comment>
<accession>A0A430A6D8</accession>
<dbReference type="AlphaFoldDB" id="A0A430A6D8"/>
<gene>
    <name evidence="2" type="ORF">CBF31_08875</name>
</gene>
<dbReference type="Proteomes" id="UP000287101">
    <property type="component" value="Unassembled WGS sequence"/>
</dbReference>
<organism evidence="2 3">
    <name type="scientific">Vagococcus fessus</name>
    <dbReference type="NCBI Taxonomy" id="120370"/>
    <lineage>
        <taxon>Bacteria</taxon>
        <taxon>Bacillati</taxon>
        <taxon>Bacillota</taxon>
        <taxon>Bacilli</taxon>
        <taxon>Lactobacillales</taxon>
        <taxon>Enterococcaceae</taxon>
        <taxon>Vagococcus</taxon>
    </lineage>
</organism>
<evidence type="ECO:0000313" key="3">
    <source>
        <dbReference type="Proteomes" id="UP000287101"/>
    </source>
</evidence>
<name>A0A430A6D8_9ENTE</name>
<reference evidence="2 3" key="1">
    <citation type="submission" date="2017-05" db="EMBL/GenBank/DDBJ databases">
        <title>Vagococcus spp. assemblies.</title>
        <authorList>
            <person name="Gulvik C.A."/>
        </authorList>
    </citation>
    <scope>NUCLEOTIDE SEQUENCE [LARGE SCALE GENOMIC DNA]</scope>
    <source>
        <strain evidence="2 3">CCUG 41755</strain>
    </source>
</reference>
<evidence type="ECO:0000259" key="1">
    <source>
        <dbReference type="Pfam" id="PF05043"/>
    </source>
</evidence>
<dbReference type="EMBL" id="NGJY01000003">
    <property type="protein sequence ID" value="RSU02470.1"/>
    <property type="molecule type" value="Genomic_DNA"/>
</dbReference>
<keyword evidence="3" id="KW-1185">Reference proteome</keyword>
<dbReference type="InterPro" id="IPR007737">
    <property type="entry name" value="Mga_HTH"/>
</dbReference>
<dbReference type="Pfam" id="PF05043">
    <property type="entry name" value="Mga"/>
    <property type="match status" value="1"/>
</dbReference>
<dbReference type="OrthoDB" id="2194511at2"/>
<dbReference type="InterPro" id="IPR036388">
    <property type="entry name" value="WH-like_DNA-bd_sf"/>
</dbReference>
<proteinExistence type="predicted"/>
<dbReference type="Gene3D" id="1.10.10.10">
    <property type="entry name" value="Winged helix-like DNA-binding domain superfamily/Winged helix DNA-binding domain"/>
    <property type="match status" value="1"/>
</dbReference>